<organism evidence="1 2">
    <name type="scientific">candidate division WWE3 bacterium</name>
    <dbReference type="NCBI Taxonomy" id="2053526"/>
    <lineage>
        <taxon>Bacteria</taxon>
        <taxon>Katanobacteria</taxon>
    </lineage>
</organism>
<name>A0A3D0ZPE0_UNCKA</name>
<proteinExistence type="predicted"/>
<feature type="non-terminal residue" evidence="1">
    <location>
        <position position="111"/>
    </location>
</feature>
<dbReference type="EMBL" id="DOZN01000009">
    <property type="protein sequence ID" value="HCC42155.1"/>
    <property type="molecule type" value="Genomic_DNA"/>
</dbReference>
<dbReference type="AlphaFoldDB" id="A0A3D0ZPE0"/>
<comment type="caution">
    <text evidence="1">The sequence shown here is derived from an EMBL/GenBank/DDBJ whole genome shotgun (WGS) entry which is preliminary data.</text>
</comment>
<dbReference type="InterPro" id="IPR036498">
    <property type="entry name" value="Nfu/NifU_N_sf"/>
</dbReference>
<gene>
    <name evidence="1" type="ORF">DEP93_01655</name>
</gene>
<sequence length="111" mass="12846">MTESALGEIDVRSVGLRDEMRIYTTKFILSEYGERFGFYPLYSSVDFNQKEEKFYGRICVNLVNEIVKNIKGVSYIAVDFHSLTIVRNMEYGWSQIEPKLFDAIGKALRAD</sequence>
<dbReference type="Gene3D" id="3.30.1370.70">
    <property type="entry name" value="Scaffold protein Nfu/NifU, N-terminal domain"/>
    <property type="match status" value="1"/>
</dbReference>
<dbReference type="Proteomes" id="UP000263336">
    <property type="component" value="Unassembled WGS sequence"/>
</dbReference>
<reference evidence="1 2" key="1">
    <citation type="journal article" date="2018" name="Nat. Biotechnol.">
        <title>A standardized bacterial taxonomy based on genome phylogeny substantially revises the tree of life.</title>
        <authorList>
            <person name="Parks D.H."/>
            <person name="Chuvochina M."/>
            <person name="Waite D.W."/>
            <person name="Rinke C."/>
            <person name="Skarshewski A."/>
            <person name="Chaumeil P.A."/>
            <person name="Hugenholtz P."/>
        </authorList>
    </citation>
    <scope>NUCLEOTIDE SEQUENCE [LARGE SCALE GENOMIC DNA]</scope>
    <source>
        <strain evidence="1">UBA11701</strain>
    </source>
</reference>
<accession>A0A3D0ZPE0</accession>
<evidence type="ECO:0000313" key="2">
    <source>
        <dbReference type="Proteomes" id="UP000263336"/>
    </source>
</evidence>
<evidence type="ECO:0000313" key="1">
    <source>
        <dbReference type="EMBL" id="HCC42155.1"/>
    </source>
</evidence>
<protein>
    <submittedName>
        <fullName evidence="1">Uncharacterized protein</fullName>
    </submittedName>
</protein>